<evidence type="ECO:0000313" key="1">
    <source>
        <dbReference type="EMBL" id="KAL1608020.1"/>
    </source>
</evidence>
<comment type="caution">
    <text evidence="1">The sequence shown here is derived from an EMBL/GenBank/DDBJ whole genome shotgun (WGS) entry which is preliminary data.</text>
</comment>
<organism evidence="1 2">
    <name type="scientific">Paraconiothyrium brasiliense</name>
    <dbReference type="NCBI Taxonomy" id="300254"/>
    <lineage>
        <taxon>Eukaryota</taxon>
        <taxon>Fungi</taxon>
        <taxon>Dikarya</taxon>
        <taxon>Ascomycota</taxon>
        <taxon>Pezizomycotina</taxon>
        <taxon>Dothideomycetes</taxon>
        <taxon>Pleosporomycetidae</taxon>
        <taxon>Pleosporales</taxon>
        <taxon>Massarineae</taxon>
        <taxon>Didymosphaeriaceae</taxon>
        <taxon>Paraconiothyrium</taxon>
    </lineage>
</organism>
<proteinExistence type="predicted"/>
<name>A0ABR3RUB1_9PLEO</name>
<gene>
    <name evidence="1" type="ORF">SLS60_002959</name>
</gene>
<evidence type="ECO:0000313" key="2">
    <source>
        <dbReference type="Proteomes" id="UP001521785"/>
    </source>
</evidence>
<protein>
    <submittedName>
        <fullName evidence="1">Uncharacterized protein</fullName>
    </submittedName>
</protein>
<keyword evidence="2" id="KW-1185">Reference proteome</keyword>
<reference evidence="1 2" key="1">
    <citation type="submission" date="2024-02" db="EMBL/GenBank/DDBJ databases">
        <title>De novo assembly and annotation of 12 fungi associated with fruit tree decline syndrome in Ontario, Canada.</title>
        <authorList>
            <person name="Sulman M."/>
            <person name="Ellouze W."/>
            <person name="Ilyukhin E."/>
        </authorList>
    </citation>
    <scope>NUCLEOTIDE SEQUENCE [LARGE SCALE GENOMIC DNA]</scope>
    <source>
        <strain evidence="1 2">M42-189</strain>
    </source>
</reference>
<sequence length="537" mass="58467">MDNLHKDDLTVDNPALLAMSDIELASQQNAAMNGSMNQILDATPLGGHAEDDQDSMRREEAGFVGFESTDEVLRYLKFKDQIFIQSVIVVEPFGPDNAARVDAGLIIPLRTRGYILGVLPEQSPHAKDLAFFPAQLEHTTDAVFATAYAEGRVTRRDFPEWWISSGGKFHMVGMDEGFGNQVALQDAELNHHTPINVTAQISANVNVYAPLNTNSGMPQNAGHVAPPNAPAVYQGNSASSGASHPVRKLSGFATPKPGLYQFRALPAGALRIWREIGADVPVSVTLSHRSEHPVYTHAPFYTVDLRLLGDVYITAHELLTWFPDHLVYWPDCVRRLGGAGWTNSDMVKFIYVVRGMTSSASKEDALIAERDISRIGHYRGDLGLTQSHQAKNGTVPQPYADLTCANFQDPRRHGHMQGGDMASLIDYYVSDLVDGVVPTMYPTGANASALTDVIQLVKDFPDYAECRALKLSGVSAFAKQMGLFRTAAEAGLQTSMHSGATHADSTALAAAAALVRRPEYEVAISGRYSRKARTSKN</sequence>
<dbReference type="Proteomes" id="UP001521785">
    <property type="component" value="Unassembled WGS sequence"/>
</dbReference>
<dbReference type="EMBL" id="JAKJXO020000003">
    <property type="protein sequence ID" value="KAL1608020.1"/>
    <property type="molecule type" value="Genomic_DNA"/>
</dbReference>
<accession>A0ABR3RUB1</accession>